<feature type="transmembrane region" description="Helical" evidence="6">
    <location>
        <begin position="110"/>
        <end position="133"/>
    </location>
</feature>
<evidence type="ECO:0000256" key="4">
    <source>
        <dbReference type="ARBA" id="ARBA00023002"/>
    </source>
</evidence>
<accession>A0A0S4IN55</accession>
<dbReference type="Gene3D" id="3.40.50.80">
    <property type="entry name" value="Nucleotide-binding domain of ferredoxin-NADP reductase (FNR) module"/>
    <property type="match status" value="1"/>
</dbReference>
<keyword evidence="3 6" id="KW-1133">Transmembrane helix</keyword>
<dbReference type="CDD" id="cd06186">
    <property type="entry name" value="NOX_Duox_like_FAD_NADP"/>
    <property type="match status" value="1"/>
</dbReference>
<dbReference type="EMBL" id="CYKH01000081">
    <property type="protein sequence ID" value="CUE70290.1"/>
    <property type="molecule type" value="Genomic_DNA"/>
</dbReference>
<dbReference type="Proteomes" id="UP000051952">
    <property type="component" value="Unassembled WGS sequence"/>
</dbReference>
<proteinExistence type="predicted"/>
<name>A0A0S4IN55_BODSA</name>
<gene>
    <name evidence="8" type="ORF">BSAL_03435</name>
</gene>
<dbReference type="SFLD" id="SFLDS00052">
    <property type="entry name" value="Ferric_Reductase_Domain"/>
    <property type="match status" value="1"/>
</dbReference>
<dbReference type="InterPro" id="IPR013121">
    <property type="entry name" value="Fe_red_NAD-bd_6"/>
</dbReference>
<dbReference type="Pfam" id="PF08030">
    <property type="entry name" value="NAD_binding_6"/>
    <property type="match status" value="1"/>
</dbReference>
<evidence type="ECO:0000256" key="3">
    <source>
        <dbReference type="ARBA" id="ARBA00022989"/>
    </source>
</evidence>
<feature type="transmembrane region" description="Helical" evidence="6">
    <location>
        <begin position="343"/>
        <end position="362"/>
    </location>
</feature>
<dbReference type="AlphaFoldDB" id="A0A0S4IN55"/>
<keyword evidence="4" id="KW-0560">Oxidoreductase</keyword>
<sequence>MTSHFFESSPLIVDVQRQQSDVATVASLRKRALVKAWGSMFVGAAACAGAGVGLGIWHESSVFHTPNYTYGYTERTFFGLLAFTALSAMAFTWLYSGVRSLVALCPRSIGANFLLVLLSAGTIGTGILGGAVWGKPTLKCFAVFCVNADIYQPDPNGSPTGVGWLAVVGIAALIALSSIGLSILHRVSLNAVARACGNRGDNFEYGSTSIPSSSQTALHLLLSTLLFAFFGGFGLVTLYLPDTFQTFGADGIAANAMVEATDNIALCYNNSSQYTCPEVSTATFSTTNWRWSTNLVLRLYPSNVMFYLYLLTLVAFVALVRCNRRGRLFLKKQVAGGFSRGEALLAVWTLAMVSLFFFYWIHDHNFNFGFLTLTKPEYWARSCGQLAVVLLSLLFFPASRHSVLHAIIGSSWEASLWAHRVLGYGVLAATFAHMVCWYRFYDINGTFPQDVFHLPMTTPIDDDNFTIALSTLAAWTLFLCMGVFALAPIRRKFFELFYYLHLFAAYLTIPAVLWHATSGWEYLIPGLTVWFMDRMLRLSRSSRPVELIDASVHADCVTELRFRVSGMKASPGQYVFVNIPELSLFEWHPFTLSTGNNNDDAFTVHIRDMGAGTWTGRLLQLVKAGGGHSLTLSVDGPCGQPLRAEEFKKIILIAGGIGITPCASIYAHLKSRDDISASLVWALRESDVAQAFVHHFARNSVKGVGASNVKIFLTSGGGGMSAHAASALTTVDGPVLSEEVQSYRARPSITKEIEAAAGGIHPDDVLVFACGPETLMAEAAVAARQLGAHFHKETFLL</sequence>
<reference evidence="9" key="1">
    <citation type="submission" date="2015-09" db="EMBL/GenBank/DDBJ databases">
        <authorList>
            <consortium name="Pathogen Informatics"/>
        </authorList>
    </citation>
    <scope>NUCLEOTIDE SEQUENCE [LARGE SCALE GENOMIC DNA]</scope>
    <source>
        <strain evidence="9">Lake Konstanz</strain>
    </source>
</reference>
<dbReference type="Pfam" id="PF01794">
    <property type="entry name" value="Ferric_reduct"/>
    <property type="match status" value="1"/>
</dbReference>
<evidence type="ECO:0000256" key="1">
    <source>
        <dbReference type="ARBA" id="ARBA00004141"/>
    </source>
</evidence>
<dbReference type="SUPFAM" id="SSF52343">
    <property type="entry name" value="Ferredoxin reductase-like, C-terminal NADP-linked domain"/>
    <property type="match status" value="1"/>
</dbReference>
<dbReference type="OMA" id="TRNWVWS"/>
<organism evidence="8 9">
    <name type="scientific">Bodo saltans</name>
    <name type="common">Flagellated protozoan</name>
    <dbReference type="NCBI Taxonomy" id="75058"/>
    <lineage>
        <taxon>Eukaryota</taxon>
        <taxon>Discoba</taxon>
        <taxon>Euglenozoa</taxon>
        <taxon>Kinetoplastea</taxon>
        <taxon>Metakinetoplastina</taxon>
        <taxon>Eubodonida</taxon>
        <taxon>Bodonidae</taxon>
        <taxon>Bodo</taxon>
    </lineage>
</organism>
<evidence type="ECO:0000256" key="5">
    <source>
        <dbReference type="ARBA" id="ARBA00023136"/>
    </source>
</evidence>
<keyword evidence="9" id="KW-1185">Reference proteome</keyword>
<dbReference type="SFLD" id="SFLDG01168">
    <property type="entry name" value="Ferric_reductase_subgroup_(FRE"/>
    <property type="match status" value="1"/>
</dbReference>
<comment type="subcellular location">
    <subcellularLocation>
        <location evidence="1">Membrane</location>
        <topology evidence="1">Multi-pass membrane protein</topology>
    </subcellularLocation>
</comment>
<dbReference type="InterPro" id="IPR039261">
    <property type="entry name" value="FNR_nucleotide-bd"/>
</dbReference>
<feature type="transmembrane region" description="Helical" evidence="6">
    <location>
        <begin position="417"/>
        <end position="440"/>
    </location>
</feature>
<evidence type="ECO:0000256" key="2">
    <source>
        <dbReference type="ARBA" id="ARBA00022692"/>
    </source>
</evidence>
<evidence type="ECO:0000259" key="7">
    <source>
        <dbReference type="PROSITE" id="PS51384"/>
    </source>
</evidence>
<dbReference type="Gene3D" id="2.40.30.10">
    <property type="entry name" value="Translation factors"/>
    <property type="match status" value="1"/>
</dbReference>
<dbReference type="Pfam" id="PF08022">
    <property type="entry name" value="FAD_binding_8"/>
    <property type="match status" value="1"/>
</dbReference>
<dbReference type="GO" id="GO:0016491">
    <property type="term" value="F:oxidoreductase activity"/>
    <property type="evidence" value="ECO:0007669"/>
    <property type="project" value="UniProtKB-KW"/>
</dbReference>
<feature type="transmembrane region" description="Helical" evidence="6">
    <location>
        <begin position="217"/>
        <end position="240"/>
    </location>
</feature>
<feature type="transmembrane region" description="Helical" evidence="6">
    <location>
        <begin position="36"/>
        <end position="57"/>
    </location>
</feature>
<dbReference type="VEuPathDB" id="TriTrypDB:BSAL_03435"/>
<dbReference type="PANTHER" id="PTHR11972">
    <property type="entry name" value="NADPH OXIDASE"/>
    <property type="match status" value="1"/>
</dbReference>
<keyword evidence="2 6" id="KW-0812">Transmembrane</keyword>
<dbReference type="InterPro" id="IPR013112">
    <property type="entry name" value="FAD-bd_8"/>
</dbReference>
<protein>
    <submittedName>
        <fullName evidence="8">Ferric reductase, putative</fullName>
    </submittedName>
</protein>
<evidence type="ECO:0000313" key="9">
    <source>
        <dbReference type="Proteomes" id="UP000051952"/>
    </source>
</evidence>
<dbReference type="PANTHER" id="PTHR11972:SF69">
    <property type="entry name" value="FERRIC REDUCTION OXIDASE 6-RELATED"/>
    <property type="match status" value="1"/>
</dbReference>
<feature type="transmembrane region" description="Helical" evidence="6">
    <location>
        <begin position="465"/>
        <end position="489"/>
    </location>
</feature>
<evidence type="ECO:0000256" key="6">
    <source>
        <dbReference type="SAM" id="Phobius"/>
    </source>
</evidence>
<feature type="transmembrane region" description="Helical" evidence="6">
    <location>
        <begin position="304"/>
        <end position="322"/>
    </location>
</feature>
<evidence type="ECO:0000313" key="8">
    <source>
        <dbReference type="EMBL" id="CUE70290.1"/>
    </source>
</evidence>
<dbReference type="OrthoDB" id="247659at2759"/>
<dbReference type="SUPFAM" id="SSF63380">
    <property type="entry name" value="Riboflavin synthase domain-like"/>
    <property type="match status" value="1"/>
</dbReference>
<dbReference type="InterPro" id="IPR017927">
    <property type="entry name" value="FAD-bd_FR_type"/>
</dbReference>
<dbReference type="InterPro" id="IPR050369">
    <property type="entry name" value="RBOH/FRE"/>
</dbReference>
<feature type="transmembrane region" description="Helical" evidence="6">
    <location>
        <begin position="162"/>
        <end position="184"/>
    </location>
</feature>
<feature type="transmembrane region" description="Helical" evidence="6">
    <location>
        <begin position="378"/>
        <end position="396"/>
    </location>
</feature>
<feature type="transmembrane region" description="Helical" evidence="6">
    <location>
        <begin position="77"/>
        <end position="98"/>
    </location>
</feature>
<dbReference type="InterPro" id="IPR013130">
    <property type="entry name" value="Fe3_Rdtase_TM_dom"/>
</dbReference>
<feature type="transmembrane region" description="Helical" evidence="6">
    <location>
        <begin position="496"/>
        <end position="514"/>
    </location>
</feature>
<dbReference type="InterPro" id="IPR017938">
    <property type="entry name" value="Riboflavin_synthase-like_b-brl"/>
</dbReference>
<keyword evidence="5 6" id="KW-0472">Membrane</keyword>
<dbReference type="GO" id="GO:0005886">
    <property type="term" value="C:plasma membrane"/>
    <property type="evidence" value="ECO:0007669"/>
    <property type="project" value="TreeGrafter"/>
</dbReference>
<feature type="domain" description="FAD-binding FR-type" evidence="7">
    <location>
        <begin position="540"/>
        <end position="644"/>
    </location>
</feature>
<dbReference type="PROSITE" id="PS51384">
    <property type="entry name" value="FAD_FR"/>
    <property type="match status" value="1"/>
</dbReference>